<dbReference type="STRING" id="307972.A0A2G8L873"/>
<dbReference type="Pfam" id="PF01151">
    <property type="entry name" value="ELO"/>
    <property type="match status" value="1"/>
</dbReference>
<accession>A0A2G8L873</accession>
<proteinExistence type="inferred from homology"/>
<evidence type="ECO:0000256" key="6">
    <source>
        <dbReference type="ARBA" id="ARBA00022989"/>
    </source>
</evidence>
<keyword evidence="12" id="KW-1185">Reference proteome</keyword>
<keyword evidence="3 10" id="KW-0808">Transferase</keyword>
<comment type="caution">
    <text evidence="11">The sequence shown here is derived from an EMBL/GenBank/DDBJ whole genome shotgun (WGS) entry which is preliminary data.</text>
</comment>
<dbReference type="Proteomes" id="UP000230750">
    <property type="component" value="Unassembled WGS sequence"/>
</dbReference>
<feature type="transmembrane region" description="Helical" evidence="10">
    <location>
        <begin position="31"/>
        <end position="53"/>
    </location>
</feature>
<evidence type="ECO:0000256" key="10">
    <source>
        <dbReference type="RuleBase" id="RU361115"/>
    </source>
</evidence>
<dbReference type="EC" id="2.3.1.199" evidence="10"/>
<evidence type="ECO:0000256" key="8">
    <source>
        <dbReference type="ARBA" id="ARBA00023136"/>
    </source>
</evidence>
<feature type="transmembrane region" description="Helical" evidence="10">
    <location>
        <begin position="167"/>
        <end position="185"/>
    </location>
</feature>
<organism evidence="11 12">
    <name type="scientific">Stichopus japonicus</name>
    <name type="common">Sea cucumber</name>
    <dbReference type="NCBI Taxonomy" id="307972"/>
    <lineage>
        <taxon>Eukaryota</taxon>
        <taxon>Metazoa</taxon>
        <taxon>Echinodermata</taxon>
        <taxon>Eleutherozoa</taxon>
        <taxon>Echinozoa</taxon>
        <taxon>Holothuroidea</taxon>
        <taxon>Aspidochirotacea</taxon>
        <taxon>Aspidochirotida</taxon>
        <taxon>Stichopodidae</taxon>
        <taxon>Apostichopus</taxon>
    </lineage>
</organism>
<comment type="subcellular location">
    <subcellularLocation>
        <location evidence="1">Membrane</location>
        <topology evidence="1">Multi-pass membrane protein</topology>
    </subcellularLocation>
</comment>
<keyword evidence="2 10" id="KW-0444">Lipid biosynthesis</keyword>
<dbReference type="PANTHER" id="PTHR11157:SF17">
    <property type="entry name" value="ELONGATION OF VERY LONG CHAIN FATTY ACIDS PROTEIN 6"/>
    <property type="match status" value="1"/>
</dbReference>
<keyword evidence="9 10" id="KW-0275">Fatty acid biosynthesis</keyword>
<name>A0A2G8L873_STIJA</name>
<evidence type="ECO:0000313" key="12">
    <source>
        <dbReference type="Proteomes" id="UP000230750"/>
    </source>
</evidence>
<dbReference type="PANTHER" id="PTHR11157">
    <property type="entry name" value="FATTY ACID ACYL TRANSFERASE-RELATED"/>
    <property type="match status" value="1"/>
</dbReference>
<feature type="transmembrane region" description="Helical" evidence="10">
    <location>
        <begin position="65"/>
        <end position="88"/>
    </location>
</feature>
<comment type="similarity">
    <text evidence="10">Belongs to the ELO family.</text>
</comment>
<dbReference type="InterPro" id="IPR002076">
    <property type="entry name" value="ELO_fam"/>
</dbReference>
<comment type="catalytic activity">
    <reaction evidence="10">
        <text>a very-long-chain acyl-CoA + malonyl-CoA + H(+) = a very-long-chain 3-oxoacyl-CoA + CO2 + CoA</text>
        <dbReference type="Rhea" id="RHEA:32727"/>
        <dbReference type="ChEBI" id="CHEBI:15378"/>
        <dbReference type="ChEBI" id="CHEBI:16526"/>
        <dbReference type="ChEBI" id="CHEBI:57287"/>
        <dbReference type="ChEBI" id="CHEBI:57384"/>
        <dbReference type="ChEBI" id="CHEBI:90725"/>
        <dbReference type="ChEBI" id="CHEBI:90736"/>
        <dbReference type="EC" id="2.3.1.199"/>
    </reaction>
</comment>
<evidence type="ECO:0000256" key="1">
    <source>
        <dbReference type="ARBA" id="ARBA00004141"/>
    </source>
</evidence>
<evidence type="ECO:0000256" key="9">
    <source>
        <dbReference type="ARBA" id="ARBA00023160"/>
    </source>
</evidence>
<evidence type="ECO:0000256" key="5">
    <source>
        <dbReference type="ARBA" id="ARBA00022832"/>
    </source>
</evidence>
<evidence type="ECO:0000256" key="4">
    <source>
        <dbReference type="ARBA" id="ARBA00022692"/>
    </source>
</evidence>
<dbReference type="GO" id="GO:0005789">
    <property type="term" value="C:endoplasmic reticulum membrane"/>
    <property type="evidence" value="ECO:0007669"/>
    <property type="project" value="TreeGrafter"/>
</dbReference>
<keyword evidence="7 10" id="KW-0443">Lipid metabolism</keyword>
<keyword evidence="5 10" id="KW-0276">Fatty acid metabolism</keyword>
<dbReference type="GO" id="GO:0034626">
    <property type="term" value="P:fatty acid elongation, polyunsaturated fatty acid"/>
    <property type="evidence" value="ECO:0007669"/>
    <property type="project" value="TreeGrafter"/>
</dbReference>
<gene>
    <name evidence="11" type="ORF">BSL78_06620</name>
</gene>
<dbReference type="GO" id="GO:0034625">
    <property type="term" value="P:fatty acid elongation, monounsaturated fatty acid"/>
    <property type="evidence" value="ECO:0007669"/>
    <property type="project" value="TreeGrafter"/>
</dbReference>
<keyword evidence="6 10" id="KW-1133">Transmembrane helix</keyword>
<evidence type="ECO:0000256" key="3">
    <source>
        <dbReference type="ARBA" id="ARBA00022679"/>
    </source>
</evidence>
<dbReference type="AlphaFoldDB" id="A0A2G8L873"/>
<dbReference type="GO" id="GO:0030148">
    <property type="term" value="P:sphingolipid biosynthetic process"/>
    <property type="evidence" value="ECO:0007669"/>
    <property type="project" value="TreeGrafter"/>
</dbReference>
<evidence type="ECO:0000256" key="2">
    <source>
        <dbReference type="ARBA" id="ARBA00022516"/>
    </source>
</evidence>
<evidence type="ECO:0000313" key="11">
    <source>
        <dbReference type="EMBL" id="PIK56457.1"/>
    </source>
</evidence>
<dbReference type="GO" id="GO:0009922">
    <property type="term" value="F:fatty acid elongase activity"/>
    <property type="evidence" value="ECO:0007669"/>
    <property type="project" value="UniProtKB-EC"/>
</dbReference>
<dbReference type="OrthoDB" id="10259681at2759"/>
<protein>
    <recommendedName>
        <fullName evidence="10">Elongation of very long chain fatty acids protein</fullName>
        <ecNumber evidence="10">2.3.1.199</ecNumber>
    </recommendedName>
    <alternativeName>
        <fullName evidence="10">Very-long-chain 3-oxoacyl-CoA synthase</fullName>
    </alternativeName>
</protein>
<sequence>MENLTFTTIFQHVLLDEQYDDNLRMQWSQKYAWLAVPIVMAYIFLIFQVQAWMQKRSPLPLRALLTLWSLSLAIFSIRGSYVMISYLWNGLNRNGFQATLCSDTFYDGIYGFWTCAFGLSKVFELLDTMFIVLRKKELLFLHWLHHSLTLLFVSYSGRYRTNVPSKFTMTANYAIHALMYSYYTVKATGLVKIPKQVNIFITTVQILQMVAGFWIYVIAMQLANDGVSCPLDTDIFYFNSVKYIAKAGVGQVKKVD</sequence>
<feature type="transmembrane region" description="Helical" evidence="10">
    <location>
        <begin position="138"/>
        <end position="155"/>
    </location>
</feature>
<feature type="transmembrane region" description="Helical" evidence="10">
    <location>
        <begin position="197"/>
        <end position="219"/>
    </location>
</feature>
<keyword evidence="4 10" id="KW-0812">Transmembrane</keyword>
<dbReference type="GO" id="GO:0019367">
    <property type="term" value="P:fatty acid elongation, saturated fatty acid"/>
    <property type="evidence" value="ECO:0007669"/>
    <property type="project" value="TreeGrafter"/>
</dbReference>
<reference evidence="11 12" key="1">
    <citation type="journal article" date="2017" name="PLoS Biol.">
        <title>The sea cucumber genome provides insights into morphological evolution and visceral regeneration.</title>
        <authorList>
            <person name="Zhang X."/>
            <person name="Sun L."/>
            <person name="Yuan J."/>
            <person name="Sun Y."/>
            <person name="Gao Y."/>
            <person name="Zhang L."/>
            <person name="Li S."/>
            <person name="Dai H."/>
            <person name="Hamel J.F."/>
            <person name="Liu C."/>
            <person name="Yu Y."/>
            <person name="Liu S."/>
            <person name="Lin W."/>
            <person name="Guo K."/>
            <person name="Jin S."/>
            <person name="Xu P."/>
            <person name="Storey K.B."/>
            <person name="Huan P."/>
            <person name="Zhang T."/>
            <person name="Zhou Y."/>
            <person name="Zhang J."/>
            <person name="Lin C."/>
            <person name="Li X."/>
            <person name="Xing L."/>
            <person name="Huo D."/>
            <person name="Sun M."/>
            <person name="Wang L."/>
            <person name="Mercier A."/>
            <person name="Li F."/>
            <person name="Yang H."/>
            <person name="Xiang J."/>
        </authorList>
    </citation>
    <scope>NUCLEOTIDE SEQUENCE [LARGE SCALE GENOMIC DNA]</scope>
    <source>
        <strain evidence="11">Shaxun</strain>
        <tissue evidence="11">Muscle</tissue>
    </source>
</reference>
<evidence type="ECO:0000256" key="7">
    <source>
        <dbReference type="ARBA" id="ARBA00023098"/>
    </source>
</evidence>
<dbReference type="GO" id="GO:0042761">
    <property type="term" value="P:very long-chain fatty acid biosynthetic process"/>
    <property type="evidence" value="ECO:0007669"/>
    <property type="project" value="TreeGrafter"/>
</dbReference>
<keyword evidence="8 10" id="KW-0472">Membrane</keyword>
<dbReference type="EMBL" id="MRZV01000175">
    <property type="protein sequence ID" value="PIK56457.1"/>
    <property type="molecule type" value="Genomic_DNA"/>
</dbReference>